<evidence type="ECO:0000259" key="2">
    <source>
        <dbReference type="Pfam" id="PF19051"/>
    </source>
</evidence>
<dbReference type="GO" id="GO:0050112">
    <property type="term" value="F:inositol 2-dehydrogenase (NAD+) activity"/>
    <property type="evidence" value="ECO:0007669"/>
    <property type="project" value="UniProtKB-EC"/>
</dbReference>
<dbReference type="Proteomes" id="UP000324233">
    <property type="component" value="Chromosome"/>
</dbReference>
<keyword evidence="3" id="KW-0560">Oxidoreductase</keyword>
<name>A0A5B9W7X2_9BACT</name>
<dbReference type="Pfam" id="PF19051">
    <property type="entry name" value="GFO_IDH_MocA_C2"/>
    <property type="match status" value="1"/>
</dbReference>
<sequence>MQPGAGATRRRFMRGAASAIAVPTIVPSSVFGRGGKAAPSDRITVAFIGCGKMANDYHLPELLKMGDVQALAVCEVDARRRDHAKKRVEKAYSGKSEYKGCAAYNDFREIIGRKDIDAVCIATPEHWHAIPAIEAMKAGKDVYCEKPLTLTLAEGRRCIDVARKYDRVFQTGSQQRSNVFGDFRQAAEIIRSGRLGQVVAVTVGVGGPSRPCDLPEESMEPGLDWDLWLGPAPMRPYNSTLSPRGVHDHFPEWRRYREYAGGAHADMGAHHYDIAQWCLGMDQSDPVEIIPPVDPRAGHGVAFRYANGVMIVHGGPSGCTFTGTKGTLHIDRGELSSDPEKIVKEPLKPDEVHLEKSPGHHRNWLDCIRSRKRPLADVEIGARSVALTILGNLAYWNHRTLRWDPQKWEFIGDPEANRWLDRERRGPWQLPAV</sequence>
<dbReference type="InterPro" id="IPR036291">
    <property type="entry name" value="NAD(P)-bd_dom_sf"/>
</dbReference>
<dbReference type="OrthoDB" id="246832at2"/>
<gene>
    <name evidence="3" type="primary">iolG_15</name>
    <name evidence="3" type="ORF">OJF2_52480</name>
</gene>
<reference evidence="3 4" key="1">
    <citation type="submission" date="2019-08" db="EMBL/GenBank/DDBJ databases">
        <title>Deep-cultivation of Planctomycetes and their phenomic and genomic characterization uncovers novel biology.</title>
        <authorList>
            <person name="Wiegand S."/>
            <person name="Jogler M."/>
            <person name="Boedeker C."/>
            <person name="Pinto D."/>
            <person name="Vollmers J."/>
            <person name="Rivas-Marin E."/>
            <person name="Kohn T."/>
            <person name="Peeters S.H."/>
            <person name="Heuer A."/>
            <person name="Rast P."/>
            <person name="Oberbeckmann S."/>
            <person name="Bunk B."/>
            <person name="Jeske O."/>
            <person name="Meyerdierks A."/>
            <person name="Storesund J.E."/>
            <person name="Kallscheuer N."/>
            <person name="Luecker S."/>
            <person name="Lage O.M."/>
            <person name="Pohl T."/>
            <person name="Merkel B.J."/>
            <person name="Hornburger P."/>
            <person name="Mueller R.-W."/>
            <person name="Bruemmer F."/>
            <person name="Labrenz M."/>
            <person name="Spormann A.M."/>
            <person name="Op den Camp H."/>
            <person name="Overmann J."/>
            <person name="Amann R."/>
            <person name="Jetten M.S.M."/>
            <person name="Mascher T."/>
            <person name="Medema M.H."/>
            <person name="Devos D.P."/>
            <person name="Kaster A.-K."/>
            <person name="Ovreas L."/>
            <person name="Rohde M."/>
            <person name="Galperin M.Y."/>
            <person name="Jogler C."/>
        </authorList>
    </citation>
    <scope>NUCLEOTIDE SEQUENCE [LARGE SCALE GENOMIC DNA]</scope>
    <source>
        <strain evidence="3 4">OJF2</strain>
    </source>
</reference>
<organism evidence="3 4">
    <name type="scientific">Aquisphaera giovannonii</name>
    <dbReference type="NCBI Taxonomy" id="406548"/>
    <lineage>
        <taxon>Bacteria</taxon>
        <taxon>Pseudomonadati</taxon>
        <taxon>Planctomycetota</taxon>
        <taxon>Planctomycetia</taxon>
        <taxon>Isosphaerales</taxon>
        <taxon>Isosphaeraceae</taxon>
        <taxon>Aquisphaera</taxon>
    </lineage>
</organism>
<dbReference type="Gene3D" id="3.40.50.720">
    <property type="entry name" value="NAD(P)-binding Rossmann-like Domain"/>
    <property type="match status" value="1"/>
</dbReference>
<dbReference type="InterPro" id="IPR043906">
    <property type="entry name" value="Gfo/Idh/MocA_OxRdtase_bact_C"/>
</dbReference>
<dbReference type="SUPFAM" id="SSF55347">
    <property type="entry name" value="Glyceraldehyde-3-phosphate dehydrogenase-like, C-terminal domain"/>
    <property type="match status" value="1"/>
</dbReference>
<feature type="domain" description="Gfo/Idh/MocA-like oxidoreductase bacterial type C-terminal" evidence="2">
    <location>
        <begin position="214"/>
        <end position="429"/>
    </location>
</feature>
<dbReference type="InterPro" id="IPR050463">
    <property type="entry name" value="Gfo/Idh/MocA_oxidrdct_glycsds"/>
</dbReference>
<evidence type="ECO:0000259" key="1">
    <source>
        <dbReference type="Pfam" id="PF01408"/>
    </source>
</evidence>
<feature type="domain" description="Gfo/Idh/MocA-like oxidoreductase N-terminal" evidence="1">
    <location>
        <begin position="43"/>
        <end position="172"/>
    </location>
</feature>
<keyword evidence="4" id="KW-1185">Reference proteome</keyword>
<dbReference type="SUPFAM" id="SSF51735">
    <property type="entry name" value="NAD(P)-binding Rossmann-fold domains"/>
    <property type="match status" value="1"/>
</dbReference>
<dbReference type="InterPro" id="IPR000683">
    <property type="entry name" value="Gfo/Idh/MocA-like_OxRdtase_N"/>
</dbReference>
<dbReference type="Gene3D" id="3.30.360.10">
    <property type="entry name" value="Dihydrodipicolinate Reductase, domain 2"/>
    <property type="match status" value="1"/>
</dbReference>
<dbReference type="GO" id="GO:0000166">
    <property type="term" value="F:nucleotide binding"/>
    <property type="evidence" value="ECO:0007669"/>
    <property type="project" value="InterPro"/>
</dbReference>
<dbReference type="PANTHER" id="PTHR43818:SF5">
    <property type="entry name" value="OXIDOREDUCTASE FAMILY PROTEIN"/>
    <property type="match status" value="1"/>
</dbReference>
<dbReference type="RefSeq" id="WP_148596326.1">
    <property type="nucleotide sequence ID" value="NZ_CP042997.1"/>
</dbReference>
<proteinExistence type="predicted"/>
<evidence type="ECO:0000313" key="4">
    <source>
        <dbReference type="Proteomes" id="UP000324233"/>
    </source>
</evidence>
<dbReference type="EMBL" id="CP042997">
    <property type="protein sequence ID" value="QEH36663.1"/>
    <property type="molecule type" value="Genomic_DNA"/>
</dbReference>
<accession>A0A5B9W7X2</accession>
<dbReference type="PANTHER" id="PTHR43818">
    <property type="entry name" value="BCDNA.GH03377"/>
    <property type="match status" value="1"/>
</dbReference>
<evidence type="ECO:0000313" key="3">
    <source>
        <dbReference type="EMBL" id="QEH36663.1"/>
    </source>
</evidence>
<dbReference type="EC" id="1.1.1.18" evidence="3"/>
<dbReference type="AlphaFoldDB" id="A0A5B9W7X2"/>
<dbReference type="KEGG" id="agv:OJF2_52480"/>
<dbReference type="Pfam" id="PF01408">
    <property type="entry name" value="GFO_IDH_MocA"/>
    <property type="match status" value="1"/>
</dbReference>
<protein>
    <submittedName>
        <fullName evidence="3">Inositol 2-dehydrogenase</fullName>
        <ecNumber evidence="3">1.1.1.18</ecNumber>
    </submittedName>
</protein>